<evidence type="ECO:0000256" key="2">
    <source>
        <dbReference type="ARBA" id="ARBA00022679"/>
    </source>
</evidence>
<dbReference type="EMBL" id="QZCH01000007">
    <property type="protein sequence ID" value="RJG48664.1"/>
    <property type="molecule type" value="Genomic_DNA"/>
</dbReference>
<evidence type="ECO:0000256" key="1">
    <source>
        <dbReference type="ARBA" id="ARBA00012386"/>
    </source>
</evidence>
<reference evidence="7 8" key="1">
    <citation type="submission" date="2018-09" db="EMBL/GenBank/DDBJ databases">
        <authorList>
            <person name="Wang F."/>
        </authorList>
    </citation>
    <scope>NUCLEOTIDE SEQUENCE [LARGE SCALE GENOMIC DNA]</scope>
    <source>
        <strain evidence="7 8">PLHSC7-2</strain>
    </source>
</reference>
<dbReference type="SMART" id="SM01144">
    <property type="entry name" value="DTW"/>
    <property type="match status" value="1"/>
</dbReference>
<dbReference type="EC" id="2.5.1.25" evidence="1"/>
<sequence length="197" mass="22368">MARQWCEKCNKAQSMCICHMITLIDNKYKLIILQHPSEANKAIGTARILSLSLTRCDLYCQEQLPVSLLENRPSFLLYPAAGEEVPVKIANYHFPADSQFILLDGSWKKAFRLLQLNPALQALPKVALSHVKPTQYTIRKSNKDDGVSSVEAGFYLMSELEQQSIKFQPLLDAFQGMVKNQLSCMPSSVRRQHYGYD</sequence>
<dbReference type="Pfam" id="PF03942">
    <property type="entry name" value="DTW"/>
    <property type="match status" value="1"/>
</dbReference>
<protein>
    <recommendedName>
        <fullName evidence="1">tRNA-uridine aminocarboxypropyltransferase</fullName>
        <ecNumber evidence="1">2.5.1.25</ecNumber>
    </recommendedName>
</protein>
<comment type="similarity">
    <text evidence="5">Belongs to the TDD superfamily. DTWD2 family.</text>
</comment>
<evidence type="ECO:0000256" key="4">
    <source>
        <dbReference type="ARBA" id="ARBA00022694"/>
    </source>
</evidence>
<name>A0A418YG94_9GAMM</name>
<dbReference type="AlphaFoldDB" id="A0A418YG94"/>
<gene>
    <name evidence="7" type="ORF">D1Z90_07330</name>
</gene>
<dbReference type="PANTHER" id="PTHR21392:SF0">
    <property type="entry name" value="TRNA-URIDINE AMINOCARBOXYPROPYLTRANSFERASE 2"/>
    <property type="match status" value="1"/>
</dbReference>
<evidence type="ECO:0000256" key="3">
    <source>
        <dbReference type="ARBA" id="ARBA00022691"/>
    </source>
</evidence>
<evidence type="ECO:0000313" key="7">
    <source>
        <dbReference type="EMBL" id="RJG48664.1"/>
    </source>
</evidence>
<dbReference type="GO" id="GO:0008033">
    <property type="term" value="P:tRNA processing"/>
    <property type="evidence" value="ECO:0007669"/>
    <property type="project" value="UniProtKB-KW"/>
</dbReference>
<dbReference type="PANTHER" id="PTHR21392">
    <property type="entry name" value="TRNA-URIDINE AMINOCARBOXYPROPYLTRANSFERASE 2"/>
    <property type="match status" value="1"/>
</dbReference>
<dbReference type="OrthoDB" id="268835at2"/>
<evidence type="ECO:0000259" key="6">
    <source>
        <dbReference type="SMART" id="SM01144"/>
    </source>
</evidence>
<organism evidence="7 8">
    <name type="scientific">Motilimonas pumila</name>
    <dbReference type="NCBI Taxonomy" id="2303987"/>
    <lineage>
        <taxon>Bacteria</taxon>
        <taxon>Pseudomonadati</taxon>
        <taxon>Pseudomonadota</taxon>
        <taxon>Gammaproteobacteria</taxon>
        <taxon>Alteromonadales</taxon>
        <taxon>Alteromonadales genera incertae sedis</taxon>
        <taxon>Motilimonas</taxon>
    </lineage>
</organism>
<reference evidence="7 8" key="2">
    <citation type="submission" date="2019-01" db="EMBL/GenBank/DDBJ databases">
        <title>Motilimonas pumilus sp. nov., isolated from the gut of sea cucumber (Apostichopus japonicus).</title>
        <authorList>
            <person name="Wang F.-Q."/>
            <person name="Ren L.-H."/>
            <person name="Lin Y.-W."/>
            <person name="Sun G.-H."/>
            <person name="Du Z.-J."/>
            <person name="Zhao J.-X."/>
            <person name="Liu X.-J."/>
            <person name="Liu L.-J."/>
        </authorList>
    </citation>
    <scope>NUCLEOTIDE SEQUENCE [LARGE SCALE GENOMIC DNA]</scope>
    <source>
        <strain evidence="7 8">PLHSC7-2</strain>
    </source>
</reference>
<feature type="domain" description="DTW" evidence="6">
    <location>
        <begin position="2"/>
        <end position="186"/>
    </location>
</feature>
<keyword evidence="3" id="KW-0949">S-adenosyl-L-methionine</keyword>
<accession>A0A418YG94</accession>
<evidence type="ECO:0000256" key="5">
    <source>
        <dbReference type="ARBA" id="ARBA00034489"/>
    </source>
</evidence>
<dbReference type="GO" id="GO:0016432">
    <property type="term" value="F:tRNA-uridine aminocarboxypropyltransferase activity"/>
    <property type="evidence" value="ECO:0007669"/>
    <property type="project" value="UniProtKB-EC"/>
</dbReference>
<keyword evidence="8" id="KW-1185">Reference proteome</keyword>
<dbReference type="Proteomes" id="UP000283255">
    <property type="component" value="Unassembled WGS sequence"/>
</dbReference>
<dbReference type="InterPro" id="IPR005636">
    <property type="entry name" value="DTW"/>
</dbReference>
<proteinExistence type="inferred from homology"/>
<evidence type="ECO:0000313" key="8">
    <source>
        <dbReference type="Proteomes" id="UP000283255"/>
    </source>
</evidence>
<dbReference type="InterPro" id="IPR039262">
    <property type="entry name" value="DTWD2/TAPT"/>
</dbReference>
<keyword evidence="4" id="KW-0819">tRNA processing</keyword>
<comment type="caution">
    <text evidence="7">The sequence shown here is derived from an EMBL/GenBank/DDBJ whole genome shotgun (WGS) entry which is preliminary data.</text>
</comment>
<keyword evidence="2" id="KW-0808">Transferase</keyword>
<dbReference type="RefSeq" id="WP_119910105.1">
    <property type="nucleotide sequence ID" value="NZ_QZCH01000007.1"/>
</dbReference>